<feature type="compositionally biased region" description="Polar residues" evidence="4">
    <location>
        <begin position="310"/>
        <end position="321"/>
    </location>
</feature>
<feature type="region of interest" description="Disordered" evidence="4">
    <location>
        <begin position="247"/>
        <end position="362"/>
    </location>
</feature>
<organism evidence="6 7">
    <name type="scientific">Russula ochroleuca</name>
    <dbReference type="NCBI Taxonomy" id="152965"/>
    <lineage>
        <taxon>Eukaryota</taxon>
        <taxon>Fungi</taxon>
        <taxon>Dikarya</taxon>
        <taxon>Basidiomycota</taxon>
        <taxon>Agaricomycotina</taxon>
        <taxon>Agaricomycetes</taxon>
        <taxon>Russulales</taxon>
        <taxon>Russulaceae</taxon>
        <taxon>Russula</taxon>
    </lineage>
</organism>
<protein>
    <recommendedName>
        <fullName evidence="5">C3H1-type domain-containing protein</fullName>
    </recommendedName>
</protein>
<feature type="region of interest" description="Disordered" evidence="4">
    <location>
        <begin position="175"/>
        <end position="194"/>
    </location>
</feature>
<keyword evidence="2" id="KW-0539">Nucleus</keyword>
<dbReference type="Proteomes" id="UP000759537">
    <property type="component" value="Unassembled WGS sequence"/>
</dbReference>
<feature type="compositionally biased region" description="Polar residues" evidence="4">
    <location>
        <begin position="178"/>
        <end position="191"/>
    </location>
</feature>
<reference evidence="6" key="2">
    <citation type="journal article" date="2020" name="Nat. Commun.">
        <title>Large-scale genome sequencing of mycorrhizal fungi provides insights into the early evolution of symbiotic traits.</title>
        <authorList>
            <person name="Miyauchi S."/>
            <person name="Kiss E."/>
            <person name="Kuo A."/>
            <person name="Drula E."/>
            <person name="Kohler A."/>
            <person name="Sanchez-Garcia M."/>
            <person name="Morin E."/>
            <person name="Andreopoulos B."/>
            <person name="Barry K.W."/>
            <person name="Bonito G."/>
            <person name="Buee M."/>
            <person name="Carver A."/>
            <person name="Chen C."/>
            <person name="Cichocki N."/>
            <person name="Clum A."/>
            <person name="Culley D."/>
            <person name="Crous P.W."/>
            <person name="Fauchery L."/>
            <person name="Girlanda M."/>
            <person name="Hayes R.D."/>
            <person name="Keri Z."/>
            <person name="LaButti K."/>
            <person name="Lipzen A."/>
            <person name="Lombard V."/>
            <person name="Magnuson J."/>
            <person name="Maillard F."/>
            <person name="Murat C."/>
            <person name="Nolan M."/>
            <person name="Ohm R.A."/>
            <person name="Pangilinan J."/>
            <person name="Pereira M.F."/>
            <person name="Perotto S."/>
            <person name="Peter M."/>
            <person name="Pfister S."/>
            <person name="Riley R."/>
            <person name="Sitrit Y."/>
            <person name="Stielow J.B."/>
            <person name="Szollosi G."/>
            <person name="Zifcakova L."/>
            <person name="Stursova M."/>
            <person name="Spatafora J.W."/>
            <person name="Tedersoo L."/>
            <person name="Vaario L.M."/>
            <person name="Yamada A."/>
            <person name="Yan M."/>
            <person name="Wang P."/>
            <person name="Xu J."/>
            <person name="Bruns T."/>
            <person name="Baldrian P."/>
            <person name="Vilgalys R."/>
            <person name="Dunand C."/>
            <person name="Henrissat B."/>
            <person name="Grigoriev I.V."/>
            <person name="Hibbett D."/>
            <person name="Nagy L.G."/>
            <person name="Martin F.M."/>
        </authorList>
    </citation>
    <scope>NUCLEOTIDE SEQUENCE</scope>
    <source>
        <strain evidence="6">Prilba</strain>
    </source>
</reference>
<evidence type="ECO:0000256" key="4">
    <source>
        <dbReference type="SAM" id="MobiDB-lite"/>
    </source>
</evidence>
<evidence type="ECO:0000313" key="7">
    <source>
        <dbReference type="Proteomes" id="UP000759537"/>
    </source>
</evidence>
<dbReference type="GO" id="GO:0005634">
    <property type="term" value="C:nucleus"/>
    <property type="evidence" value="ECO:0007669"/>
    <property type="project" value="UniProtKB-SubCell"/>
</dbReference>
<sequence length="482" mass="49526">MVVCQFFLRGTCKFGDQCRNEHPQNGQPDRRSAFGGSTWTPANLQKIIPYSLETMTKDFDFKADKPSWPLSSYGPAKHEKNLLPTLDESPEELRLKAATAMRNGSINEYLQHEQNVFANAEQIFVNVRNDIRSAFEAAKRHSLGAETPNSTSAFPVSGTESASGAATAFPAGQPSAFGAQSPSSTSAFGQQPATSAFGAPAFGAPAFGQSPSFGQPSITKPPFGGAAAANNGGFSAFAGPGPSAFATAATTTSPTTTPGSVFGQSAFSGPGGGAQPGQSVFGTTNSTSTNSAFARPSAFGSTPGPGFGGQTSPFNVTNNPPSAFGQPPPTSAFAQTPTATSTSTTSPFGAPTPNTSAFGQPTSAFGQPAAASAFGQKATTSAFGQSNSAFGAAAPAQQSAFGQVMSPVSQGSPTSPLKPHAKSTAPDFANAKSTFRPGLDPYDTLLPADYSSLLPDDVREAFAASRFSWDNVPDWIPPMDMR</sequence>
<evidence type="ECO:0000256" key="3">
    <source>
        <dbReference type="PROSITE-ProRule" id="PRU00723"/>
    </source>
</evidence>
<feature type="compositionally biased region" description="Low complexity" evidence="4">
    <location>
        <begin position="247"/>
        <end position="268"/>
    </location>
</feature>
<accession>A0A9P5TBY0</accession>
<dbReference type="Pfam" id="PF00642">
    <property type="entry name" value="zf-CCCH"/>
    <property type="match status" value="1"/>
</dbReference>
<dbReference type="GO" id="GO:0008270">
    <property type="term" value="F:zinc ion binding"/>
    <property type="evidence" value="ECO:0007669"/>
    <property type="project" value="UniProtKB-KW"/>
</dbReference>
<dbReference type="SMART" id="SM00356">
    <property type="entry name" value="ZnF_C3H1"/>
    <property type="match status" value="1"/>
</dbReference>
<name>A0A9P5TBY0_9AGAM</name>
<dbReference type="Gene3D" id="4.10.1000.10">
    <property type="entry name" value="Zinc finger, CCCH-type"/>
    <property type="match status" value="1"/>
</dbReference>
<feature type="compositionally biased region" description="Polar residues" evidence="4">
    <location>
        <begin position="406"/>
        <end position="415"/>
    </location>
</feature>
<keyword evidence="3" id="KW-0479">Metal-binding</keyword>
<dbReference type="InterPro" id="IPR051767">
    <property type="entry name" value="Nucleoporin_NUP42"/>
</dbReference>
<feature type="domain" description="C3H1-type" evidence="5">
    <location>
        <begin position="1"/>
        <end position="25"/>
    </location>
</feature>
<evidence type="ECO:0000259" key="5">
    <source>
        <dbReference type="PROSITE" id="PS50103"/>
    </source>
</evidence>
<evidence type="ECO:0000313" key="6">
    <source>
        <dbReference type="EMBL" id="KAF8484589.1"/>
    </source>
</evidence>
<proteinExistence type="predicted"/>
<feature type="compositionally biased region" description="Low complexity" evidence="4">
    <location>
        <begin position="276"/>
        <end position="291"/>
    </location>
</feature>
<reference evidence="6" key="1">
    <citation type="submission" date="2019-10" db="EMBL/GenBank/DDBJ databases">
        <authorList>
            <consortium name="DOE Joint Genome Institute"/>
            <person name="Kuo A."/>
            <person name="Miyauchi S."/>
            <person name="Kiss E."/>
            <person name="Drula E."/>
            <person name="Kohler A."/>
            <person name="Sanchez-Garcia M."/>
            <person name="Andreopoulos B."/>
            <person name="Barry K.W."/>
            <person name="Bonito G."/>
            <person name="Buee M."/>
            <person name="Carver A."/>
            <person name="Chen C."/>
            <person name="Cichocki N."/>
            <person name="Clum A."/>
            <person name="Culley D."/>
            <person name="Crous P.W."/>
            <person name="Fauchery L."/>
            <person name="Girlanda M."/>
            <person name="Hayes R."/>
            <person name="Keri Z."/>
            <person name="LaButti K."/>
            <person name="Lipzen A."/>
            <person name="Lombard V."/>
            <person name="Magnuson J."/>
            <person name="Maillard F."/>
            <person name="Morin E."/>
            <person name="Murat C."/>
            <person name="Nolan M."/>
            <person name="Ohm R."/>
            <person name="Pangilinan J."/>
            <person name="Pereira M."/>
            <person name="Perotto S."/>
            <person name="Peter M."/>
            <person name="Riley R."/>
            <person name="Sitrit Y."/>
            <person name="Stielow B."/>
            <person name="Szollosi G."/>
            <person name="Zifcakova L."/>
            <person name="Stursova M."/>
            <person name="Spatafora J.W."/>
            <person name="Tedersoo L."/>
            <person name="Vaario L.-M."/>
            <person name="Yamada A."/>
            <person name="Yan M."/>
            <person name="Wang P."/>
            <person name="Xu J."/>
            <person name="Bruns T."/>
            <person name="Baldrian P."/>
            <person name="Vilgalys R."/>
            <person name="Henrissat B."/>
            <person name="Grigoriev I.V."/>
            <person name="Hibbett D."/>
            <person name="Nagy L.G."/>
            <person name="Martin F.M."/>
        </authorList>
    </citation>
    <scope>NUCLEOTIDE SEQUENCE</scope>
    <source>
        <strain evidence="6">Prilba</strain>
    </source>
</reference>
<feature type="zinc finger region" description="C3H1-type" evidence="3">
    <location>
        <begin position="1"/>
        <end position="25"/>
    </location>
</feature>
<comment type="caution">
    <text evidence="6">The sequence shown here is derived from an EMBL/GenBank/DDBJ whole genome shotgun (WGS) entry which is preliminary data.</text>
</comment>
<dbReference type="PROSITE" id="PS50103">
    <property type="entry name" value="ZF_C3H1"/>
    <property type="match status" value="1"/>
</dbReference>
<dbReference type="EMBL" id="WHVB01000003">
    <property type="protein sequence ID" value="KAF8484589.1"/>
    <property type="molecule type" value="Genomic_DNA"/>
</dbReference>
<dbReference type="PANTHER" id="PTHR46527:SF1">
    <property type="entry name" value="NUCLEOPORIN NUP42"/>
    <property type="match status" value="1"/>
</dbReference>
<evidence type="ECO:0000256" key="1">
    <source>
        <dbReference type="ARBA" id="ARBA00004123"/>
    </source>
</evidence>
<evidence type="ECO:0000256" key="2">
    <source>
        <dbReference type="ARBA" id="ARBA00023242"/>
    </source>
</evidence>
<feature type="compositionally biased region" description="Low complexity" evidence="4">
    <location>
        <begin position="331"/>
        <end position="353"/>
    </location>
</feature>
<keyword evidence="7" id="KW-1185">Reference proteome</keyword>
<gene>
    <name evidence="6" type="ORF">DFH94DRAFT_714720</name>
</gene>
<dbReference type="OrthoDB" id="20729at2759"/>
<dbReference type="InterPro" id="IPR000571">
    <property type="entry name" value="Znf_CCCH"/>
</dbReference>
<feature type="region of interest" description="Disordered" evidence="4">
    <location>
        <begin position="405"/>
        <end position="425"/>
    </location>
</feature>
<keyword evidence="3" id="KW-0863">Zinc-finger</keyword>
<comment type="subcellular location">
    <subcellularLocation>
        <location evidence="1">Nucleus</location>
    </subcellularLocation>
</comment>
<dbReference type="AlphaFoldDB" id="A0A9P5TBY0"/>
<keyword evidence="3" id="KW-0862">Zinc</keyword>
<dbReference type="PANTHER" id="PTHR46527">
    <property type="entry name" value="NUCLEOPORIN-LIKE PROTEIN 2"/>
    <property type="match status" value="1"/>
</dbReference>